<reference evidence="2" key="1">
    <citation type="submission" date="2014-11" db="EMBL/GenBank/DDBJ databases">
        <authorList>
            <person name="Amaro Gonzalez C."/>
        </authorList>
    </citation>
    <scope>NUCLEOTIDE SEQUENCE</scope>
</reference>
<reference evidence="2" key="2">
    <citation type="journal article" date="2015" name="Fish Shellfish Immunol.">
        <title>Early steps in the European eel (Anguilla anguilla)-Vibrio vulnificus interaction in the gills: Role of the RtxA13 toxin.</title>
        <authorList>
            <person name="Callol A."/>
            <person name="Pajuelo D."/>
            <person name="Ebbesson L."/>
            <person name="Teles M."/>
            <person name="MacKenzie S."/>
            <person name="Amaro C."/>
        </authorList>
    </citation>
    <scope>NUCLEOTIDE SEQUENCE</scope>
</reference>
<sequence length="35" mass="4270">MTKYRFISRMSYRNSVFTGHAQICFCIFHGFIYFP</sequence>
<feature type="transmembrane region" description="Helical" evidence="1">
    <location>
        <begin position="12"/>
        <end position="34"/>
    </location>
</feature>
<evidence type="ECO:0000313" key="2">
    <source>
        <dbReference type="EMBL" id="JAH80042.1"/>
    </source>
</evidence>
<organism evidence="2">
    <name type="scientific">Anguilla anguilla</name>
    <name type="common">European freshwater eel</name>
    <name type="synonym">Muraena anguilla</name>
    <dbReference type="NCBI Taxonomy" id="7936"/>
    <lineage>
        <taxon>Eukaryota</taxon>
        <taxon>Metazoa</taxon>
        <taxon>Chordata</taxon>
        <taxon>Craniata</taxon>
        <taxon>Vertebrata</taxon>
        <taxon>Euteleostomi</taxon>
        <taxon>Actinopterygii</taxon>
        <taxon>Neopterygii</taxon>
        <taxon>Teleostei</taxon>
        <taxon>Anguilliformes</taxon>
        <taxon>Anguillidae</taxon>
        <taxon>Anguilla</taxon>
    </lineage>
</organism>
<keyword evidence="1" id="KW-1133">Transmembrane helix</keyword>
<dbReference type="EMBL" id="GBXM01028535">
    <property type="protein sequence ID" value="JAH80042.1"/>
    <property type="molecule type" value="Transcribed_RNA"/>
</dbReference>
<evidence type="ECO:0000256" key="1">
    <source>
        <dbReference type="SAM" id="Phobius"/>
    </source>
</evidence>
<keyword evidence="1" id="KW-0812">Transmembrane</keyword>
<protein>
    <submittedName>
        <fullName evidence="2">Uncharacterized protein</fullName>
    </submittedName>
</protein>
<name>A0A0E9VPP4_ANGAN</name>
<accession>A0A0E9VPP4</accession>
<dbReference type="AlphaFoldDB" id="A0A0E9VPP4"/>
<proteinExistence type="predicted"/>
<keyword evidence="1" id="KW-0472">Membrane</keyword>